<feature type="domain" description="Lon N-terminal" evidence="1">
    <location>
        <begin position="7"/>
        <end position="187"/>
    </location>
</feature>
<dbReference type="Proteomes" id="UP001203423">
    <property type="component" value="Unassembled WGS sequence"/>
</dbReference>
<evidence type="ECO:0000313" key="3">
    <source>
        <dbReference type="Proteomes" id="UP001203423"/>
    </source>
</evidence>
<organism evidence="2 3">
    <name type="scientific">Shewanella surugensis</name>
    <dbReference type="NCBI Taxonomy" id="212020"/>
    <lineage>
        <taxon>Bacteria</taxon>
        <taxon>Pseudomonadati</taxon>
        <taxon>Pseudomonadota</taxon>
        <taxon>Gammaproteobacteria</taxon>
        <taxon>Alteromonadales</taxon>
        <taxon>Shewanellaceae</taxon>
        <taxon>Shewanella</taxon>
    </lineage>
</organism>
<name>A0ABT0LH85_9GAMM</name>
<reference evidence="2 3" key="1">
    <citation type="submission" date="2022-01" db="EMBL/GenBank/DDBJ databases">
        <title>Whole genome-based taxonomy of the Shewanellaceae.</title>
        <authorList>
            <person name="Martin-Rodriguez A.J."/>
        </authorList>
    </citation>
    <scope>NUCLEOTIDE SEQUENCE [LARGE SCALE GENOMIC DNA]</scope>
    <source>
        <strain evidence="2 3">DSM 17177</strain>
    </source>
</reference>
<dbReference type="InterPro" id="IPR046336">
    <property type="entry name" value="Lon_prtase_N_sf"/>
</dbReference>
<dbReference type="Gene3D" id="2.30.130.40">
    <property type="entry name" value="LON domain-like"/>
    <property type="match status" value="1"/>
</dbReference>
<comment type="caution">
    <text evidence="2">The sequence shown here is derived from an EMBL/GenBank/DDBJ whole genome shotgun (WGS) entry which is preliminary data.</text>
</comment>
<evidence type="ECO:0000313" key="2">
    <source>
        <dbReference type="EMBL" id="MCL1126700.1"/>
    </source>
</evidence>
<protein>
    <submittedName>
        <fullName evidence="2">LON peptidase substrate-binding domain-containing protein</fullName>
    </submittedName>
</protein>
<gene>
    <name evidence="2" type="ORF">L2764_19980</name>
</gene>
<keyword evidence="3" id="KW-1185">Reference proteome</keyword>
<evidence type="ECO:0000259" key="1">
    <source>
        <dbReference type="Pfam" id="PF02190"/>
    </source>
</evidence>
<sequence length="207" mass="24330">MHTNEMVILTRDALLLPQGRTKVRIVEPHYLKMVAEVLKERYPLVYGMHRVHGKLPCYPYVTQCDVIDFDQQKDGALELVLEGRQKVKIMSAVQRKDKVWIAITRRYDNWQKEAITAQYEILSAALEHFFQANPELSKLYSQIHLDDATWVSQRWLEVLPLYNNEKLRLVCQPNCHRTLDYVLKLIQSHVNKQENSSLASLDVKKMR</sequence>
<dbReference type="Pfam" id="PF02190">
    <property type="entry name" value="LON_substr_bdg"/>
    <property type="match status" value="1"/>
</dbReference>
<dbReference type="EMBL" id="JAKIKS010000102">
    <property type="protein sequence ID" value="MCL1126700.1"/>
    <property type="molecule type" value="Genomic_DNA"/>
</dbReference>
<dbReference type="SUPFAM" id="SSF88697">
    <property type="entry name" value="PUA domain-like"/>
    <property type="match status" value="1"/>
</dbReference>
<dbReference type="Gene3D" id="1.10.4060.10">
    <property type="entry name" value="BPP1347 like domain"/>
    <property type="match status" value="1"/>
</dbReference>
<dbReference type="RefSeq" id="WP_248942114.1">
    <property type="nucleotide sequence ID" value="NZ_JAKIKS010000102.1"/>
</dbReference>
<accession>A0ABT0LH85</accession>
<dbReference type="InterPro" id="IPR015947">
    <property type="entry name" value="PUA-like_sf"/>
</dbReference>
<dbReference type="InterPro" id="IPR003111">
    <property type="entry name" value="Lon_prtase_N"/>
</dbReference>
<proteinExistence type="predicted"/>